<evidence type="ECO:0000313" key="2">
    <source>
        <dbReference type="EMBL" id="QNR65471.1"/>
    </source>
</evidence>
<organism evidence="2 3">
    <name type="scientific">Paenibacillus peoriae</name>
    <dbReference type="NCBI Taxonomy" id="59893"/>
    <lineage>
        <taxon>Bacteria</taxon>
        <taxon>Bacillati</taxon>
        <taxon>Bacillota</taxon>
        <taxon>Bacilli</taxon>
        <taxon>Bacillales</taxon>
        <taxon>Paenibacillaceae</taxon>
        <taxon>Paenibacillus</taxon>
    </lineage>
</organism>
<dbReference type="CDD" id="cd00093">
    <property type="entry name" value="HTH_XRE"/>
    <property type="match status" value="1"/>
</dbReference>
<reference evidence="2 3" key="1">
    <citation type="submission" date="2020-09" db="EMBL/GenBank/DDBJ databases">
        <title>Characterization of Paenibacillus peoriae strain ZF390 with broad-spectrum antimicrobial activity as a potential biocontrol agent.</title>
        <authorList>
            <person name="Li L."/>
            <person name="Zhao Y."/>
            <person name="Li B."/>
            <person name="Xie X."/>
        </authorList>
    </citation>
    <scope>NUCLEOTIDE SEQUENCE [LARGE SCALE GENOMIC DNA]</scope>
    <source>
        <strain evidence="2 3">ZF390</strain>
    </source>
</reference>
<dbReference type="Proteomes" id="UP000516384">
    <property type="component" value="Chromosome"/>
</dbReference>
<name>A0A7H0Y313_9BACL</name>
<dbReference type="PROSITE" id="PS50943">
    <property type="entry name" value="HTH_CROC1"/>
    <property type="match status" value="1"/>
</dbReference>
<dbReference type="Gene3D" id="1.10.260.40">
    <property type="entry name" value="lambda repressor-like DNA-binding domains"/>
    <property type="match status" value="1"/>
</dbReference>
<evidence type="ECO:0000313" key="3">
    <source>
        <dbReference type="Proteomes" id="UP000516384"/>
    </source>
</evidence>
<sequence length="69" mass="8007">MWYFEITLDHILVRRNISRRELARKTGIRPATINDLCNNTAKQLLFDNLAAICEELNVDVSDIIVLHKV</sequence>
<dbReference type="InterPro" id="IPR010982">
    <property type="entry name" value="Lambda_DNA-bd_dom_sf"/>
</dbReference>
<dbReference type="GO" id="GO:0003677">
    <property type="term" value="F:DNA binding"/>
    <property type="evidence" value="ECO:0007669"/>
    <property type="project" value="InterPro"/>
</dbReference>
<dbReference type="SMART" id="SM00530">
    <property type="entry name" value="HTH_XRE"/>
    <property type="match status" value="1"/>
</dbReference>
<dbReference type="EMBL" id="CP061172">
    <property type="protein sequence ID" value="QNR65471.1"/>
    <property type="molecule type" value="Genomic_DNA"/>
</dbReference>
<dbReference type="PANTHER" id="PTHR37301:SF1">
    <property type="entry name" value="DNA-BINDING PROTEIN"/>
    <property type="match status" value="1"/>
</dbReference>
<accession>A0A7H0Y313</accession>
<gene>
    <name evidence="2" type="ORF">IAQ67_16410</name>
</gene>
<dbReference type="SUPFAM" id="SSF47413">
    <property type="entry name" value="lambda repressor-like DNA-binding domains"/>
    <property type="match status" value="1"/>
</dbReference>
<evidence type="ECO:0000259" key="1">
    <source>
        <dbReference type="PROSITE" id="PS50943"/>
    </source>
</evidence>
<dbReference type="RefSeq" id="WP_029518006.1">
    <property type="nucleotide sequence ID" value="NZ_CP061172.1"/>
</dbReference>
<protein>
    <submittedName>
        <fullName evidence="2">Helix-turn-helix transcriptional regulator</fullName>
    </submittedName>
</protein>
<feature type="domain" description="HTH cro/C1-type" evidence="1">
    <location>
        <begin position="8"/>
        <end position="63"/>
    </location>
</feature>
<dbReference type="PANTHER" id="PTHR37301">
    <property type="entry name" value="DNA-BINDING PROTEIN-RELATED"/>
    <property type="match status" value="1"/>
</dbReference>
<dbReference type="InterPro" id="IPR001387">
    <property type="entry name" value="Cro/C1-type_HTH"/>
</dbReference>
<proteinExistence type="predicted"/>
<dbReference type="AlphaFoldDB" id="A0A7H0Y313"/>
<dbReference type="Pfam" id="PF13443">
    <property type="entry name" value="HTH_26"/>
    <property type="match status" value="1"/>
</dbReference>